<protein>
    <submittedName>
        <fullName evidence="1">Uncharacterized protein</fullName>
    </submittedName>
</protein>
<proteinExistence type="predicted"/>
<dbReference type="EMBL" id="CAJOBB010026562">
    <property type="protein sequence ID" value="CAF4416849.1"/>
    <property type="molecule type" value="Genomic_DNA"/>
</dbReference>
<accession>A0A820Q722</accession>
<name>A0A820Q722_9BILA</name>
<evidence type="ECO:0000313" key="2">
    <source>
        <dbReference type="Proteomes" id="UP000663868"/>
    </source>
</evidence>
<feature type="non-terminal residue" evidence="1">
    <location>
        <position position="1"/>
    </location>
</feature>
<reference evidence="1" key="1">
    <citation type="submission" date="2021-02" db="EMBL/GenBank/DDBJ databases">
        <authorList>
            <person name="Nowell W R."/>
        </authorList>
    </citation>
    <scope>NUCLEOTIDE SEQUENCE</scope>
</reference>
<organism evidence="1 2">
    <name type="scientific">Adineta steineri</name>
    <dbReference type="NCBI Taxonomy" id="433720"/>
    <lineage>
        <taxon>Eukaryota</taxon>
        <taxon>Metazoa</taxon>
        <taxon>Spiralia</taxon>
        <taxon>Gnathifera</taxon>
        <taxon>Rotifera</taxon>
        <taxon>Eurotatoria</taxon>
        <taxon>Bdelloidea</taxon>
        <taxon>Adinetida</taxon>
        <taxon>Adinetidae</taxon>
        <taxon>Adineta</taxon>
    </lineage>
</organism>
<dbReference type="Proteomes" id="UP000663868">
    <property type="component" value="Unassembled WGS sequence"/>
</dbReference>
<sequence length="21" mass="2286">DLWATASSSSNIKLEPADFYA</sequence>
<gene>
    <name evidence="1" type="ORF">KXQ929_LOCUS51940</name>
</gene>
<evidence type="ECO:0000313" key="1">
    <source>
        <dbReference type="EMBL" id="CAF4416849.1"/>
    </source>
</evidence>
<dbReference type="AlphaFoldDB" id="A0A820Q722"/>
<comment type="caution">
    <text evidence="1">The sequence shown here is derived from an EMBL/GenBank/DDBJ whole genome shotgun (WGS) entry which is preliminary data.</text>
</comment>